<dbReference type="CDD" id="cd16144">
    <property type="entry name" value="ARS_like"/>
    <property type="match status" value="1"/>
</dbReference>
<protein>
    <submittedName>
        <fullName evidence="8">Arylsulfatase</fullName>
        <ecNumber evidence="8">3.1.6.1</ecNumber>
    </submittedName>
</protein>
<dbReference type="EMBL" id="CP036281">
    <property type="protein sequence ID" value="QDU81074.1"/>
    <property type="molecule type" value="Genomic_DNA"/>
</dbReference>
<dbReference type="Gene3D" id="3.30.1120.10">
    <property type="match status" value="1"/>
</dbReference>
<evidence type="ECO:0000259" key="7">
    <source>
        <dbReference type="Pfam" id="PF00884"/>
    </source>
</evidence>
<evidence type="ECO:0000256" key="1">
    <source>
        <dbReference type="ARBA" id="ARBA00001913"/>
    </source>
</evidence>
<keyword evidence="6" id="KW-0106">Calcium</keyword>
<comment type="similarity">
    <text evidence="2">Belongs to the sulfatase family.</text>
</comment>
<keyword evidence="9" id="KW-1185">Reference proteome</keyword>
<sequence>MRSLLPGKWSWSLFVALSLFVSHLLVSDSLFAQDDQKQTAPPNVILFLADDMGWRDLACYGNEFHETPNIDQLAADGIRFTDAYAACPVCSPTRASILTGNYPATINLTDFIPGHYRPFAKLTVPEFNQQLPDTQETLAEIMKSANYQTGSFGKWHLGGQGSLPPDHGFTDWVVSGGRHFYPNFRTNPGRKIEDGTYLADFLTSEAERFLEENQDRPFFLYLPHYAVHIPLEAKKELIKKYEDKQKPAYGVNNPIYAAMVEHLDQSVGRLTQKLEELDLAENTIFIFYSDNGGLFKRFDGNGPDVMSNEPLRAEKGTLYEGGVRVPFIVRWPGKVQAGTESAAPVCSVDLLPTIVEMTGQSNQQKKQTDGVSLASLILKQEPLAERSLYWHYPHYHHCDPSGSIRSGRYKLIEDFQEGRLELYDLETDLGEIHNLAEEKPELAATMQQQLADWRAIVGANMPVKNPGWNPKRAEEWHRRPRK</sequence>
<dbReference type="Pfam" id="PF00884">
    <property type="entry name" value="Sulfatase"/>
    <property type="match status" value="1"/>
</dbReference>
<dbReference type="GO" id="GO:0046872">
    <property type="term" value="F:metal ion binding"/>
    <property type="evidence" value="ECO:0007669"/>
    <property type="project" value="UniProtKB-KW"/>
</dbReference>
<dbReference type="Gene3D" id="3.40.720.10">
    <property type="entry name" value="Alkaline Phosphatase, subunit A"/>
    <property type="match status" value="1"/>
</dbReference>
<dbReference type="PANTHER" id="PTHR42693:SF42">
    <property type="entry name" value="ARYLSULFATASE G"/>
    <property type="match status" value="1"/>
</dbReference>
<evidence type="ECO:0000256" key="2">
    <source>
        <dbReference type="ARBA" id="ARBA00008779"/>
    </source>
</evidence>
<gene>
    <name evidence="8" type="primary">atsA_18</name>
    <name evidence="8" type="ORF">Pla110_28110</name>
</gene>
<evidence type="ECO:0000313" key="9">
    <source>
        <dbReference type="Proteomes" id="UP000317178"/>
    </source>
</evidence>
<evidence type="ECO:0000256" key="6">
    <source>
        <dbReference type="ARBA" id="ARBA00022837"/>
    </source>
</evidence>
<accession>A0A518CPE7</accession>
<dbReference type="RefSeq" id="WP_144996294.1">
    <property type="nucleotide sequence ID" value="NZ_CP036281.1"/>
</dbReference>
<organism evidence="8 9">
    <name type="scientific">Polystyrenella longa</name>
    <dbReference type="NCBI Taxonomy" id="2528007"/>
    <lineage>
        <taxon>Bacteria</taxon>
        <taxon>Pseudomonadati</taxon>
        <taxon>Planctomycetota</taxon>
        <taxon>Planctomycetia</taxon>
        <taxon>Planctomycetales</taxon>
        <taxon>Planctomycetaceae</taxon>
        <taxon>Polystyrenella</taxon>
    </lineage>
</organism>
<dbReference type="OrthoDB" id="9783154at2"/>
<name>A0A518CPE7_9PLAN</name>
<dbReference type="Proteomes" id="UP000317178">
    <property type="component" value="Chromosome"/>
</dbReference>
<keyword evidence="3" id="KW-0479">Metal-binding</keyword>
<dbReference type="EC" id="3.1.6.1" evidence="8"/>
<dbReference type="InterPro" id="IPR017850">
    <property type="entry name" value="Alkaline_phosphatase_core_sf"/>
</dbReference>
<reference evidence="8 9" key="1">
    <citation type="submission" date="2019-02" db="EMBL/GenBank/DDBJ databases">
        <title>Deep-cultivation of Planctomycetes and their phenomic and genomic characterization uncovers novel biology.</title>
        <authorList>
            <person name="Wiegand S."/>
            <person name="Jogler M."/>
            <person name="Boedeker C."/>
            <person name="Pinto D."/>
            <person name="Vollmers J."/>
            <person name="Rivas-Marin E."/>
            <person name="Kohn T."/>
            <person name="Peeters S.H."/>
            <person name="Heuer A."/>
            <person name="Rast P."/>
            <person name="Oberbeckmann S."/>
            <person name="Bunk B."/>
            <person name="Jeske O."/>
            <person name="Meyerdierks A."/>
            <person name="Storesund J.E."/>
            <person name="Kallscheuer N."/>
            <person name="Luecker S."/>
            <person name="Lage O.M."/>
            <person name="Pohl T."/>
            <person name="Merkel B.J."/>
            <person name="Hornburger P."/>
            <person name="Mueller R.-W."/>
            <person name="Bruemmer F."/>
            <person name="Labrenz M."/>
            <person name="Spormann A.M."/>
            <person name="Op den Camp H."/>
            <person name="Overmann J."/>
            <person name="Amann R."/>
            <person name="Jetten M.S.M."/>
            <person name="Mascher T."/>
            <person name="Medema M.H."/>
            <person name="Devos D.P."/>
            <person name="Kaster A.-K."/>
            <person name="Ovreas L."/>
            <person name="Rohde M."/>
            <person name="Galperin M.Y."/>
            <person name="Jogler C."/>
        </authorList>
    </citation>
    <scope>NUCLEOTIDE SEQUENCE [LARGE SCALE GENOMIC DNA]</scope>
    <source>
        <strain evidence="8 9">Pla110</strain>
    </source>
</reference>
<evidence type="ECO:0000256" key="4">
    <source>
        <dbReference type="ARBA" id="ARBA00022729"/>
    </source>
</evidence>
<keyword evidence="5 8" id="KW-0378">Hydrolase</keyword>
<dbReference type="InterPro" id="IPR024607">
    <property type="entry name" value="Sulfatase_CS"/>
</dbReference>
<evidence type="ECO:0000313" key="8">
    <source>
        <dbReference type="EMBL" id="QDU81074.1"/>
    </source>
</evidence>
<dbReference type="PROSITE" id="PS00523">
    <property type="entry name" value="SULFATASE_1"/>
    <property type="match status" value="1"/>
</dbReference>
<proteinExistence type="inferred from homology"/>
<comment type="cofactor">
    <cofactor evidence="1">
        <name>Ca(2+)</name>
        <dbReference type="ChEBI" id="CHEBI:29108"/>
    </cofactor>
</comment>
<dbReference type="SUPFAM" id="SSF53649">
    <property type="entry name" value="Alkaline phosphatase-like"/>
    <property type="match status" value="1"/>
</dbReference>
<dbReference type="InterPro" id="IPR050738">
    <property type="entry name" value="Sulfatase"/>
</dbReference>
<dbReference type="GO" id="GO:0004065">
    <property type="term" value="F:arylsulfatase activity"/>
    <property type="evidence" value="ECO:0007669"/>
    <property type="project" value="UniProtKB-EC"/>
</dbReference>
<feature type="domain" description="Sulfatase N-terminal" evidence="7">
    <location>
        <begin position="42"/>
        <end position="359"/>
    </location>
</feature>
<dbReference type="PANTHER" id="PTHR42693">
    <property type="entry name" value="ARYLSULFATASE FAMILY MEMBER"/>
    <property type="match status" value="1"/>
</dbReference>
<evidence type="ECO:0000256" key="5">
    <source>
        <dbReference type="ARBA" id="ARBA00022801"/>
    </source>
</evidence>
<keyword evidence="4" id="KW-0732">Signal</keyword>
<dbReference type="KEGG" id="plon:Pla110_28110"/>
<dbReference type="InterPro" id="IPR000917">
    <property type="entry name" value="Sulfatase_N"/>
</dbReference>
<dbReference type="AlphaFoldDB" id="A0A518CPE7"/>
<evidence type="ECO:0000256" key="3">
    <source>
        <dbReference type="ARBA" id="ARBA00022723"/>
    </source>
</evidence>